<evidence type="ECO:0000313" key="2">
    <source>
        <dbReference type="Proteomes" id="UP000337909"/>
    </source>
</evidence>
<dbReference type="AlphaFoldDB" id="A0A5E7EUG7"/>
<accession>A0A5E7EUG7</accession>
<name>A0A5E7EUG7_PSEFL</name>
<protein>
    <submittedName>
        <fullName evidence="1">Uncharacterized protein</fullName>
    </submittedName>
</protein>
<sequence length="33" mass="3825">MRSSELSEYRPEFSLPAVSFNAKARSWSVMLFT</sequence>
<evidence type="ECO:0000313" key="1">
    <source>
        <dbReference type="EMBL" id="VVO30469.1"/>
    </source>
</evidence>
<proteinExistence type="predicted"/>
<gene>
    <name evidence="1" type="ORF">PS691_04900</name>
</gene>
<dbReference type="Proteomes" id="UP000337909">
    <property type="component" value="Unassembled WGS sequence"/>
</dbReference>
<dbReference type="EMBL" id="CABVHQ010000069">
    <property type="protein sequence ID" value="VVO30469.1"/>
    <property type="molecule type" value="Genomic_DNA"/>
</dbReference>
<organism evidence="1 2">
    <name type="scientific">Pseudomonas fluorescens</name>
    <dbReference type="NCBI Taxonomy" id="294"/>
    <lineage>
        <taxon>Bacteria</taxon>
        <taxon>Pseudomonadati</taxon>
        <taxon>Pseudomonadota</taxon>
        <taxon>Gammaproteobacteria</taxon>
        <taxon>Pseudomonadales</taxon>
        <taxon>Pseudomonadaceae</taxon>
        <taxon>Pseudomonas</taxon>
    </lineage>
</organism>
<reference evidence="1 2" key="1">
    <citation type="submission" date="2019-09" db="EMBL/GenBank/DDBJ databases">
        <authorList>
            <person name="Chandra G."/>
            <person name="Truman W A."/>
        </authorList>
    </citation>
    <scope>NUCLEOTIDE SEQUENCE [LARGE SCALE GENOMIC DNA]</scope>
    <source>
        <strain evidence="1">PS691</strain>
    </source>
</reference>